<dbReference type="GO" id="GO:0015628">
    <property type="term" value="P:protein secretion by the type II secretion system"/>
    <property type="evidence" value="ECO:0007669"/>
    <property type="project" value="TreeGrafter"/>
</dbReference>
<dbReference type="GO" id="GO:0015627">
    <property type="term" value="C:type II protein secretion system complex"/>
    <property type="evidence" value="ECO:0007669"/>
    <property type="project" value="TreeGrafter"/>
</dbReference>
<proteinExistence type="predicted"/>
<organism evidence="3 4">
    <name type="scientific">Candidatus Roizmanbacteria bacterium GW2011_GWC2_37_13</name>
    <dbReference type="NCBI Taxonomy" id="1618486"/>
    <lineage>
        <taxon>Bacteria</taxon>
        <taxon>Candidatus Roizmaniibacteriota</taxon>
    </lineage>
</organism>
<gene>
    <name evidence="3" type="ORF">US40_C0011G0048</name>
</gene>
<dbReference type="Pfam" id="PF12836">
    <property type="entry name" value="HHH_3"/>
    <property type="match status" value="1"/>
</dbReference>
<keyword evidence="1" id="KW-0812">Transmembrane</keyword>
<evidence type="ECO:0000313" key="3">
    <source>
        <dbReference type="EMBL" id="KKQ25163.1"/>
    </source>
</evidence>
<dbReference type="PANTHER" id="PTHR21180:SF32">
    <property type="entry name" value="ENDONUCLEASE_EXONUCLEASE_PHOSPHATASE FAMILY DOMAIN-CONTAINING PROTEIN 1"/>
    <property type="match status" value="1"/>
</dbReference>
<evidence type="ECO:0000259" key="2">
    <source>
        <dbReference type="Pfam" id="PF10531"/>
    </source>
</evidence>
<dbReference type="Proteomes" id="UP000034917">
    <property type="component" value="Unassembled WGS sequence"/>
</dbReference>
<feature type="transmembrane region" description="Helical" evidence="1">
    <location>
        <begin position="12"/>
        <end position="33"/>
    </location>
</feature>
<dbReference type="InterPro" id="IPR051675">
    <property type="entry name" value="Endo/Exo/Phosphatase_dom_1"/>
</dbReference>
<dbReference type="PANTHER" id="PTHR21180">
    <property type="entry name" value="ENDONUCLEASE/EXONUCLEASE/PHOSPHATASE FAMILY DOMAIN-CONTAINING PROTEIN 1"/>
    <property type="match status" value="1"/>
</dbReference>
<dbReference type="SUPFAM" id="SSF81585">
    <property type="entry name" value="PsbU/PolX domain-like"/>
    <property type="match status" value="1"/>
</dbReference>
<evidence type="ECO:0000256" key="1">
    <source>
        <dbReference type="SAM" id="Phobius"/>
    </source>
</evidence>
<reference evidence="3 4" key="1">
    <citation type="journal article" date="2015" name="Nature">
        <title>rRNA introns, odd ribosomes, and small enigmatic genomes across a large radiation of phyla.</title>
        <authorList>
            <person name="Brown C.T."/>
            <person name="Hug L.A."/>
            <person name="Thomas B.C."/>
            <person name="Sharon I."/>
            <person name="Castelle C.J."/>
            <person name="Singh A."/>
            <person name="Wilkins M.J."/>
            <person name="Williams K.H."/>
            <person name="Banfield J.F."/>
        </authorList>
    </citation>
    <scope>NUCLEOTIDE SEQUENCE [LARGE SCALE GENOMIC DNA]</scope>
</reference>
<dbReference type="Gene3D" id="3.10.560.10">
    <property type="entry name" value="Outer membrane lipoprotein wza domain like"/>
    <property type="match status" value="1"/>
</dbReference>
<sequence>MEKVLKKLKKYRAEIVILTIAFLIAVVSLVIYLNTYQQKNEEIQDFPLRPSGFEEQAGGQGKIFVDVSGAINKPDLYEASNGTRLKEIIKKAGGLSDDADKDFFARNFNLARIISDQEKIYIPSVWEVSNGYFIESQRTLDYSSPTNNQSPITSNQSLININSASLEELDTLPGVGKITAQKIIDNRPFGALEELINKKIVNKTVFENIKNLITI</sequence>
<keyword evidence="1" id="KW-0472">Membrane</keyword>
<comment type="caution">
    <text evidence="3">The sequence shown here is derived from an EMBL/GenBank/DDBJ whole genome shotgun (WGS) entry which is preliminary data.</text>
</comment>
<evidence type="ECO:0000313" key="4">
    <source>
        <dbReference type="Proteomes" id="UP000034917"/>
    </source>
</evidence>
<dbReference type="AlphaFoldDB" id="A0A0G0G1X8"/>
<dbReference type="EMBL" id="LBSV01000011">
    <property type="protein sequence ID" value="KKQ25163.1"/>
    <property type="molecule type" value="Genomic_DNA"/>
</dbReference>
<name>A0A0G0G1X8_9BACT</name>
<dbReference type="SUPFAM" id="SSF142984">
    <property type="entry name" value="Nqo1 middle domain-like"/>
    <property type="match status" value="1"/>
</dbReference>
<dbReference type="Gene3D" id="1.10.150.320">
    <property type="entry name" value="Photosystem II 12 kDa extrinsic protein"/>
    <property type="match status" value="1"/>
</dbReference>
<dbReference type="InterPro" id="IPR019554">
    <property type="entry name" value="Soluble_ligand-bd"/>
</dbReference>
<feature type="domain" description="Soluble ligand binding" evidence="2">
    <location>
        <begin position="65"/>
        <end position="122"/>
    </location>
</feature>
<protein>
    <submittedName>
        <fullName evidence="3">Late competence protein</fullName>
    </submittedName>
</protein>
<accession>A0A0G0G1X8</accession>
<keyword evidence="1" id="KW-1133">Transmembrane helix</keyword>
<dbReference type="Pfam" id="PF10531">
    <property type="entry name" value="SLBB"/>
    <property type="match status" value="1"/>
</dbReference>